<organism evidence="2">
    <name type="scientific">Anguilla anguilla</name>
    <name type="common">European freshwater eel</name>
    <name type="synonym">Muraena anguilla</name>
    <dbReference type="NCBI Taxonomy" id="7936"/>
    <lineage>
        <taxon>Eukaryota</taxon>
        <taxon>Metazoa</taxon>
        <taxon>Chordata</taxon>
        <taxon>Craniata</taxon>
        <taxon>Vertebrata</taxon>
        <taxon>Euteleostomi</taxon>
        <taxon>Actinopterygii</taxon>
        <taxon>Neopterygii</taxon>
        <taxon>Teleostei</taxon>
        <taxon>Anguilliformes</taxon>
        <taxon>Anguillidae</taxon>
        <taxon>Anguilla</taxon>
    </lineage>
</organism>
<dbReference type="EMBL" id="GBXM01007045">
    <property type="protein sequence ID" value="JAI01533.1"/>
    <property type="molecule type" value="Transcribed_RNA"/>
</dbReference>
<reference evidence="2" key="1">
    <citation type="submission" date="2014-11" db="EMBL/GenBank/DDBJ databases">
        <authorList>
            <person name="Amaro Gonzalez C."/>
        </authorList>
    </citation>
    <scope>NUCLEOTIDE SEQUENCE</scope>
</reference>
<evidence type="ECO:0000313" key="2">
    <source>
        <dbReference type="EMBL" id="JAI01533.1"/>
    </source>
</evidence>
<dbReference type="AlphaFoldDB" id="A0A0E9XFL7"/>
<feature type="region of interest" description="Disordered" evidence="1">
    <location>
        <begin position="1"/>
        <end position="24"/>
    </location>
</feature>
<reference evidence="2" key="2">
    <citation type="journal article" date="2015" name="Fish Shellfish Immunol.">
        <title>Early steps in the European eel (Anguilla anguilla)-Vibrio vulnificus interaction in the gills: Role of the RtxA13 toxin.</title>
        <authorList>
            <person name="Callol A."/>
            <person name="Pajuelo D."/>
            <person name="Ebbesson L."/>
            <person name="Teles M."/>
            <person name="MacKenzie S."/>
            <person name="Amaro C."/>
        </authorList>
    </citation>
    <scope>NUCLEOTIDE SEQUENCE</scope>
</reference>
<name>A0A0E9XFL7_ANGAN</name>
<sequence length="46" mass="5398">MKKRFDQRVSSEKDVTREHSLTSSTTKPRLILTLVQLRYLYVTSAN</sequence>
<protein>
    <submittedName>
        <fullName evidence="2">Uncharacterized protein</fullName>
    </submittedName>
</protein>
<accession>A0A0E9XFL7</accession>
<evidence type="ECO:0000256" key="1">
    <source>
        <dbReference type="SAM" id="MobiDB-lite"/>
    </source>
</evidence>
<proteinExistence type="predicted"/>
<feature type="compositionally biased region" description="Basic and acidic residues" evidence="1">
    <location>
        <begin position="1"/>
        <end position="20"/>
    </location>
</feature>